<comment type="subcellular location">
    <subcellularLocation>
        <location evidence="2">Membrane</location>
        <topology evidence="2">Multi-pass membrane protein</topology>
    </subcellularLocation>
</comment>
<dbReference type="SMART" id="SM00665">
    <property type="entry name" value="B561"/>
    <property type="match status" value="1"/>
</dbReference>
<dbReference type="EMBL" id="KB202719">
    <property type="protein sequence ID" value="ESO88312.1"/>
    <property type="molecule type" value="Genomic_DNA"/>
</dbReference>
<evidence type="ECO:0000256" key="4">
    <source>
        <dbReference type="ARBA" id="ARBA00022448"/>
    </source>
</evidence>
<dbReference type="HOGENOM" id="CLU_028305_0_0_1"/>
<dbReference type="Proteomes" id="UP000030746">
    <property type="component" value="Unassembled WGS sequence"/>
</dbReference>
<keyword evidence="10 12" id="KW-0472">Membrane</keyword>
<name>V3ZVA6_LOTGI</name>
<evidence type="ECO:0000256" key="9">
    <source>
        <dbReference type="ARBA" id="ARBA00023004"/>
    </source>
</evidence>
<evidence type="ECO:0008006" key="18">
    <source>
        <dbReference type="Google" id="ProtNLM"/>
    </source>
</evidence>
<feature type="transmembrane region" description="Helical" evidence="12">
    <location>
        <begin position="504"/>
        <end position="524"/>
    </location>
</feature>
<evidence type="ECO:0000256" key="5">
    <source>
        <dbReference type="ARBA" id="ARBA00022692"/>
    </source>
</evidence>
<feature type="transmembrane region" description="Helical" evidence="12">
    <location>
        <begin position="607"/>
        <end position="633"/>
    </location>
</feature>
<evidence type="ECO:0000259" key="15">
    <source>
        <dbReference type="PROSITE" id="PS51019"/>
    </source>
</evidence>
<evidence type="ECO:0000259" key="14">
    <source>
        <dbReference type="PROSITE" id="PS50939"/>
    </source>
</evidence>
<keyword evidence="8 12" id="KW-1133">Transmembrane helix</keyword>
<feature type="domain" description="Cytochrome b561" evidence="14">
    <location>
        <begin position="421"/>
        <end position="634"/>
    </location>
</feature>
<dbReference type="Pfam" id="PF03188">
    <property type="entry name" value="Cytochrom_B561"/>
    <property type="match status" value="1"/>
</dbReference>
<dbReference type="PROSITE" id="PS50836">
    <property type="entry name" value="DOMON"/>
    <property type="match status" value="1"/>
</dbReference>
<evidence type="ECO:0000313" key="17">
    <source>
        <dbReference type="Proteomes" id="UP000030746"/>
    </source>
</evidence>
<evidence type="ECO:0000256" key="2">
    <source>
        <dbReference type="ARBA" id="ARBA00004141"/>
    </source>
</evidence>
<dbReference type="InterPro" id="IPR002861">
    <property type="entry name" value="Reeler_dom"/>
</dbReference>
<gene>
    <name evidence="16" type="ORF">LOTGIDRAFT_165756</name>
</gene>
<dbReference type="OMA" id="KVYWKAP"/>
<keyword evidence="4" id="KW-0813">Transport</keyword>
<evidence type="ECO:0000313" key="16">
    <source>
        <dbReference type="EMBL" id="ESO88312.1"/>
    </source>
</evidence>
<evidence type="ECO:0000256" key="3">
    <source>
        <dbReference type="ARBA" id="ARBA00009195"/>
    </source>
</evidence>
<feature type="domain" description="Reelin" evidence="15">
    <location>
        <begin position="97"/>
        <end position="260"/>
    </location>
</feature>
<dbReference type="InterPro" id="IPR042307">
    <property type="entry name" value="Reeler_sf"/>
</dbReference>
<evidence type="ECO:0000256" key="10">
    <source>
        <dbReference type="ARBA" id="ARBA00023136"/>
    </source>
</evidence>
<evidence type="ECO:0000256" key="7">
    <source>
        <dbReference type="ARBA" id="ARBA00022982"/>
    </source>
</evidence>
<protein>
    <recommendedName>
        <fullName evidence="18">Ferric-chelate reductase 1</fullName>
    </recommendedName>
</protein>
<dbReference type="PROSITE" id="PS51019">
    <property type="entry name" value="REELIN"/>
    <property type="match status" value="1"/>
</dbReference>
<feature type="transmembrane region" description="Helical" evidence="12">
    <location>
        <begin position="87"/>
        <end position="106"/>
    </location>
</feature>
<dbReference type="Pfam" id="PF03351">
    <property type="entry name" value="DOMON"/>
    <property type="match status" value="1"/>
</dbReference>
<evidence type="ECO:0000256" key="11">
    <source>
        <dbReference type="ARBA" id="ARBA00023180"/>
    </source>
</evidence>
<dbReference type="Gene3D" id="1.20.120.1770">
    <property type="match status" value="1"/>
</dbReference>
<keyword evidence="5 12" id="KW-0812">Transmembrane</keyword>
<feature type="domain" description="DOMON" evidence="13">
    <location>
        <begin position="302"/>
        <end position="417"/>
    </location>
</feature>
<feature type="transmembrane region" description="Helical" evidence="12">
    <location>
        <begin position="544"/>
        <end position="562"/>
    </location>
</feature>
<dbReference type="RefSeq" id="XP_009061026.1">
    <property type="nucleotide sequence ID" value="XM_009062778.1"/>
</dbReference>
<dbReference type="CDD" id="cd08760">
    <property type="entry name" value="Cyt_b561_FRRS1_like"/>
    <property type="match status" value="1"/>
</dbReference>
<dbReference type="AlphaFoldDB" id="V3ZVA6"/>
<dbReference type="InterPro" id="IPR005018">
    <property type="entry name" value="DOMON_domain"/>
</dbReference>
<dbReference type="SMART" id="SM00664">
    <property type="entry name" value="DoH"/>
    <property type="match status" value="1"/>
</dbReference>
<dbReference type="CDD" id="cd08544">
    <property type="entry name" value="Reeler"/>
    <property type="match status" value="1"/>
</dbReference>
<keyword evidence="17" id="KW-1185">Reference proteome</keyword>
<reference evidence="16 17" key="1">
    <citation type="journal article" date="2013" name="Nature">
        <title>Insights into bilaterian evolution from three spiralian genomes.</title>
        <authorList>
            <person name="Simakov O."/>
            <person name="Marletaz F."/>
            <person name="Cho S.J."/>
            <person name="Edsinger-Gonzales E."/>
            <person name="Havlak P."/>
            <person name="Hellsten U."/>
            <person name="Kuo D.H."/>
            <person name="Larsson T."/>
            <person name="Lv J."/>
            <person name="Arendt D."/>
            <person name="Savage R."/>
            <person name="Osoegawa K."/>
            <person name="de Jong P."/>
            <person name="Grimwood J."/>
            <person name="Chapman J.A."/>
            <person name="Shapiro H."/>
            <person name="Aerts A."/>
            <person name="Otillar R.P."/>
            <person name="Terry A.Y."/>
            <person name="Boore J.L."/>
            <person name="Grigoriev I.V."/>
            <person name="Lindberg D.R."/>
            <person name="Seaver E.C."/>
            <person name="Weisblat D.A."/>
            <person name="Putnam N.H."/>
            <person name="Rokhsar D.S."/>
        </authorList>
    </citation>
    <scope>NUCLEOTIDE SEQUENCE [LARGE SCALE GENOMIC DNA]</scope>
</reference>
<evidence type="ECO:0000259" key="13">
    <source>
        <dbReference type="PROSITE" id="PS50836"/>
    </source>
</evidence>
<dbReference type="Gene3D" id="2.60.40.4060">
    <property type="entry name" value="Reeler domain"/>
    <property type="match status" value="1"/>
</dbReference>
<comment type="cofactor">
    <cofactor evidence="1">
        <name>heme b</name>
        <dbReference type="ChEBI" id="CHEBI:60344"/>
    </cofactor>
</comment>
<dbReference type="PANTHER" id="PTHR23130:SF171">
    <property type="entry name" value="OS01G0895300 PROTEIN"/>
    <property type="match status" value="1"/>
</dbReference>
<dbReference type="OrthoDB" id="6372137at2759"/>
<dbReference type="GeneID" id="20240175"/>
<dbReference type="Pfam" id="PF02014">
    <property type="entry name" value="Reeler"/>
    <property type="match status" value="1"/>
</dbReference>
<accession>V3ZVA6</accession>
<dbReference type="PROSITE" id="PS50939">
    <property type="entry name" value="CYTOCHROME_B561"/>
    <property type="match status" value="1"/>
</dbReference>
<keyword evidence="7" id="KW-0249">Electron transport</keyword>
<feature type="transmembrane region" description="Helical" evidence="12">
    <location>
        <begin position="464"/>
        <end position="483"/>
    </location>
</feature>
<dbReference type="PANTHER" id="PTHR23130">
    <property type="entry name" value="CYTOCHROME B561 AND DOMON DOMAIN-CONTAINING PROTEIN"/>
    <property type="match status" value="1"/>
</dbReference>
<feature type="transmembrane region" description="Helical" evidence="12">
    <location>
        <begin position="574"/>
        <end position="595"/>
    </location>
</feature>
<comment type="similarity">
    <text evidence="3">Belongs to the FRRS1 family.</text>
</comment>
<proteinExistence type="inferred from homology"/>
<evidence type="ECO:0000256" key="12">
    <source>
        <dbReference type="SAM" id="Phobius"/>
    </source>
</evidence>
<keyword evidence="9" id="KW-0408">Iron</keyword>
<organism evidence="16 17">
    <name type="scientific">Lottia gigantea</name>
    <name type="common">Giant owl limpet</name>
    <dbReference type="NCBI Taxonomy" id="225164"/>
    <lineage>
        <taxon>Eukaryota</taxon>
        <taxon>Metazoa</taxon>
        <taxon>Spiralia</taxon>
        <taxon>Lophotrochozoa</taxon>
        <taxon>Mollusca</taxon>
        <taxon>Gastropoda</taxon>
        <taxon>Patellogastropoda</taxon>
        <taxon>Lottioidea</taxon>
        <taxon>Lottiidae</taxon>
        <taxon>Lottia</taxon>
    </lineage>
</organism>
<evidence type="ECO:0000256" key="6">
    <source>
        <dbReference type="ARBA" id="ARBA00022729"/>
    </source>
</evidence>
<dbReference type="InterPro" id="IPR006593">
    <property type="entry name" value="Cyt_b561/ferric_Rdtase_TM"/>
</dbReference>
<keyword evidence="6" id="KW-0732">Signal</keyword>
<evidence type="ECO:0000256" key="1">
    <source>
        <dbReference type="ARBA" id="ARBA00001970"/>
    </source>
</evidence>
<evidence type="ECO:0000256" key="8">
    <source>
        <dbReference type="ARBA" id="ARBA00022989"/>
    </source>
</evidence>
<dbReference type="GO" id="GO:0016020">
    <property type="term" value="C:membrane"/>
    <property type="evidence" value="ECO:0007669"/>
    <property type="project" value="UniProtKB-SubCell"/>
</dbReference>
<dbReference type="CTD" id="20240175"/>
<dbReference type="KEGG" id="lgi:LOTGIDRAFT_165756"/>
<dbReference type="STRING" id="225164.V3ZVA6"/>
<keyword evidence="11" id="KW-0325">Glycoprotein</keyword>
<sequence length="664" mass="73882">MATSTCFALKHQYSIKAYTFVDSMRCIITTKDMKLINENLKNAKKSYFPYSSFSMSVIYYHEEQLKLSLAIQPIKSGATKYDSKGKVMAIPLLFTIIALIPTYVIAFSRGAPDYQCDFMKPGHGAQSLDPSPFTITVYSDRLAPGSQVKVNISSSDSSLIMGLLVQARSRLEQRYLGSFTVASAGTRATCPAKNGLTHARRLNVPNLVMAWNAPATLQKGDDITFNVTIVENVQVYWQGIESLPIKVDQSAPALPSTTNNIPVATTQASPVVLHPIRATVIKPNTECGISVGCFQDCHHGKCRFAINWLSESPHITFEMTANTDGSADKWIAVGFSDDTKMGDDLVIECVVSGGQVEVHVSFNEGKENRRVDEFTHALIHPTGSYKDGVLYCSFTVDVHVDFGKQFTLHHYLMFAEGDSRDGRILPHLLTTLPMVSVNKVDFQSVRLLGIEEPQFPLVKAHGTLMMIGWLVLNSIGVVFARYAKPLWGNKTPFGIKIWFHTHRICMISTLILTLLALLLIVIEVDGISKMPDIPGRLYWQFHPVIGFIVVILTIANPIMALFRPDGDAPKRYIFNWCHKSVGFTSFALAVIAVFIGLDLNKSNAPKAFVAIMVIYIIYKTVFIILMEALPLIVKFKEENHEKAFKHGKCKRHIRLGLIGISWIT</sequence>